<dbReference type="GO" id="GO:0006357">
    <property type="term" value="P:regulation of transcription by RNA polymerase II"/>
    <property type="evidence" value="ECO:0007669"/>
    <property type="project" value="InterPro"/>
</dbReference>
<proteinExistence type="inferred from homology"/>
<evidence type="ECO:0000313" key="7">
    <source>
        <dbReference type="EMBL" id="KAK7601224.1"/>
    </source>
</evidence>
<sequence length="230" mass="27154">MTSEQEQVSSLPLPPVKFIAPYTDENVRRGQVSKPPPIVQDNYTMFGRTFCADDTIIRPLETQGIKRLYPQHFDRRSRELKKLNHSLLVNFLDLLDLLVYSPDSPKRTEKVDDISVLFIHIHHLLNELRPHQARETLRVMLELQRRQRDETVVRFRKHTERANEILQRALEELPDSEIDSHILATTEVMDESDVEKNEEKDVYDSCTPEDRLMCQILDSMELNKKRRRKP</sequence>
<dbReference type="InterPro" id="IPR044888">
    <property type="entry name" value="Mediatior_Med7_sf"/>
</dbReference>
<dbReference type="GO" id="GO:0003712">
    <property type="term" value="F:transcription coregulator activity"/>
    <property type="evidence" value="ECO:0007669"/>
    <property type="project" value="InterPro"/>
</dbReference>
<accession>A0AAN9TLA8</accession>
<gene>
    <name evidence="7" type="ORF">V9T40_008665</name>
</gene>
<dbReference type="PANTHER" id="PTHR21428:SF11">
    <property type="entry name" value="MEDIATOR OF RNA POLYMERASE II TRANSCRIPTION SUBUNIT 7"/>
    <property type="match status" value="1"/>
</dbReference>
<dbReference type="GO" id="GO:0070847">
    <property type="term" value="C:core mediator complex"/>
    <property type="evidence" value="ECO:0007669"/>
    <property type="project" value="TreeGrafter"/>
</dbReference>
<organism evidence="7 8">
    <name type="scientific">Parthenolecanium corni</name>
    <dbReference type="NCBI Taxonomy" id="536013"/>
    <lineage>
        <taxon>Eukaryota</taxon>
        <taxon>Metazoa</taxon>
        <taxon>Ecdysozoa</taxon>
        <taxon>Arthropoda</taxon>
        <taxon>Hexapoda</taxon>
        <taxon>Insecta</taxon>
        <taxon>Pterygota</taxon>
        <taxon>Neoptera</taxon>
        <taxon>Paraneoptera</taxon>
        <taxon>Hemiptera</taxon>
        <taxon>Sternorrhyncha</taxon>
        <taxon>Coccoidea</taxon>
        <taxon>Coccidae</taxon>
        <taxon>Parthenolecanium</taxon>
    </lineage>
</organism>
<dbReference type="Gene3D" id="6.10.140.200">
    <property type="match status" value="1"/>
</dbReference>
<name>A0AAN9TLA8_9HEMI</name>
<keyword evidence="6" id="KW-0010">Activator</keyword>
<evidence type="ECO:0000256" key="1">
    <source>
        <dbReference type="ARBA" id="ARBA00004123"/>
    </source>
</evidence>
<dbReference type="EMBL" id="JBBCAQ010000010">
    <property type="protein sequence ID" value="KAK7601224.1"/>
    <property type="molecule type" value="Genomic_DNA"/>
</dbReference>
<evidence type="ECO:0000256" key="6">
    <source>
        <dbReference type="RuleBase" id="RU364060"/>
    </source>
</evidence>
<dbReference type="GO" id="GO:0016592">
    <property type="term" value="C:mediator complex"/>
    <property type="evidence" value="ECO:0007669"/>
    <property type="project" value="InterPro"/>
</dbReference>
<comment type="subunit">
    <text evidence="6">Component of the Mediator complex.</text>
</comment>
<comment type="similarity">
    <text evidence="2 6">Belongs to the Mediator complex subunit 7 family.</text>
</comment>
<keyword evidence="8" id="KW-1185">Reference proteome</keyword>
<comment type="function">
    <text evidence="6">Component of the Mediator complex, a coactivator involved in the regulated transcription of nearly all RNA polymerase II-dependent genes. Mediator functions as a bridge to convey information from gene-specific regulatory proteins to the basal RNA polymerase II transcription machinery.</text>
</comment>
<dbReference type="SUPFAM" id="SSF140718">
    <property type="entry name" value="Mediator hinge subcomplex-like"/>
    <property type="match status" value="1"/>
</dbReference>
<keyword evidence="3 6" id="KW-0805">Transcription regulation</keyword>
<comment type="subcellular location">
    <subcellularLocation>
        <location evidence="1 6">Nucleus</location>
    </subcellularLocation>
</comment>
<comment type="caution">
    <text evidence="7">The sequence shown here is derived from an EMBL/GenBank/DDBJ whole genome shotgun (WGS) entry which is preliminary data.</text>
</comment>
<evidence type="ECO:0000256" key="3">
    <source>
        <dbReference type="ARBA" id="ARBA00023015"/>
    </source>
</evidence>
<evidence type="ECO:0000256" key="4">
    <source>
        <dbReference type="ARBA" id="ARBA00023163"/>
    </source>
</evidence>
<dbReference type="InterPro" id="IPR037212">
    <property type="entry name" value="Med7/Med21-like"/>
</dbReference>
<evidence type="ECO:0000313" key="8">
    <source>
        <dbReference type="Proteomes" id="UP001367676"/>
    </source>
</evidence>
<dbReference type="AlphaFoldDB" id="A0AAN9TLA8"/>
<dbReference type="PANTHER" id="PTHR21428">
    <property type="entry name" value="MEDIATOR OF RNA POLYMERASE II TRANSCRIPTION SUBUNIT 7"/>
    <property type="match status" value="1"/>
</dbReference>
<protein>
    <recommendedName>
        <fullName evidence="6">Mediator of RNA polymerase II transcription subunit 7</fullName>
    </recommendedName>
</protein>
<dbReference type="Pfam" id="PF05983">
    <property type="entry name" value="Med7"/>
    <property type="match status" value="1"/>
</dbReference>
<dbReference type="Proteomes" id="UP001367676">
    <property type="component" value="Unassembled WGS sequence"/>
</dbReference>
<evidence type="ECO:0000256" key="2">
    <source>
        <dbReference type="ARBA" id="ARBA00009994"/>
    </source>
</evidence>
<keyword evidence="5 6" id="KW-0539">Nucleus</keyword>
<keyword evidence="4 6" id="KW-0804">Transcription</keyword>
<evidence type="ECO:0000256" key="5">
    <source>
        <dbReference type="ARBA" id="ARBA00023242"/>
    </source>
</evidence>
<reference evidence="7 8" key="1">
    <citation type="submission" date="2024-03" db="EMBL/GenBank/DDBJ databases">
        <title>Adaptation during the transition from Ophiocordyceps entomopathogen to insect associate is accompanied by gene loss and intensified selection.</title>
        <authorList>
            <person name="Ward C.M."/>
            <person name="Onetto C.A."/>
            <person name="Borneman A.R."/>
        </authorList>
    </citation>
    <scope>NUCLEOTIDE SEQUENCE [LARGE SCALE GENOMIC DNA]</scope>
    <source>
        <strain evidence="7">AWRI1</strain>
        <tissue evidence="7">Single Adult Female</tissue>
    </source>
</reference>
<dbReference type="InterPro" id="IPR009244">
    <property type="entry name" value="Mediatior_Med7"/>
</dbReference>